<keyword evidence="1" id="KW-0805">Transcription regulation</keyword>
<dbReference type="InterPro" id="IPR036271">
    <property type="entry name" value="Tet_transcr_reg_TetR-rel_C_sf"/>
</dbReference>
<keyword evidence="3" id="KW-0804">Transcription</keyword>
<name>A0A4R6SAQ3_LABRH</name>
<dbReference type="Pfam" id="PF13305">
    <property type="entry name" value="TetR_C_33"/>
    <property type="match status" value="1"/>
</dbReference>
<dbReference type="GO" id="GO:0003700">
    <property type="term" value="F:DNA-binding transcription factor activity"/>
    <property type="evidence" value="ECO:0007669"/>
    <property type="project" value="TreeGrafter"/>
</dbReference>
<dbReference type="PANTHER" id="PTHR30055">
    <property type="entry name" value="HTH-TYPE TRANSCRIPTIONAL REGULATOR RUTR"/>
    <property type="match status" value="1"/>
</dbReference>
<evidence type="ECO:0000256" key="4">
    <source>
        <dbReference type="PROSITE-ProRule" id="PRU00335"/>
    </source>
</evidence>
<dbReference type="InterPro" id="IPR050109">
    <property type="entry name" value="HTH-type_TetR-like_transc_reg"/>
</dbReference>
<dbReference type="PRINTS" id="PR00455">
    <property type="entry name" value="HTHTETR"/>
</dbReference>
<protein>
    <submittedName>
        <fullName evidence="6">TetR family transcriptional regulator</fullName>
    </submittedName>
</protein>
<comment type="caution">
    <text evidence="6">The sequence shown here is derived from an EMBL/GenBank/DDBJ whole genome shotgun (WGS) entry which is preliminary data.</text>
</comment>
<dbReference type="InterPro" id="IPR009057">
    <property type="entry name" value="Homeodomain-like_sf"/>
</dbReference>
<dbReference type="Gene3D" id="1.10.357.10">
    <property type="entry name" value="Tetracycline Repressor, domain 2"/>
    <property type="match status" value="1"/>
</dbReference>
<feature type="domain" description="HTH tetR-type" evidence="5">
    <location>
        <begin position="12"/>
        <end position="72"/>
    </location>
</feature>
<dbReference type="Pfam" id="PF00440">
    <property type="entry name" value="TetR_N"/>
    <property type="match status" value="1"/>
</dbReference>
<evidence type="ECO:0000256" key="2">
    <source>
        <dbReference type="ARBA" id="ARBA00023125"/>
    </source>
</evidence>
<proteinExistence type="predicted"/>
<dbReference type="PROSITE" id="PS50977">
    <property type="entry name" value="HTH_TETR_2"/>
    <property type="match status" value="1"/>
</dbReference>
<accession>A0A4R6SAQ3</accession>
<dbReference type="GO" id="GO:0000976">
    <property type="term" value="F:transcription cis-regulatory region binding"/>
    <property type="evidence" value="ECO:0007669"/>
    <property type="project" value="TreeGrafter"/>
</dbReference>
<evidence type="ECO:0000256" key="1">
    <source>
        <dbReference type="ARBA" id="ARBA00023015"/>
    </source>
</evidence>
<sequence>MTKHVRKGRERDERHALIIQSARELAEAEGWDAVTTRRLSQRIEYSQPVLYTHFRGKDEIVAAVALVGFGELVDRMKATITPKGATRKSLAALVATYVEYAEANPAVYDAMFALSTGLPFAQDETPKPMRTAFAVLREAVMPQNGEGDPDVYAEICWASLHGLVSLERSGRLPEHTHRQRMAALVDQFLAASAPTRPK</sequence>
<evidence type="ECO:0000259" key="5">
    <source>
        <dbReference type="PROSITE" id="PS50977"/>
    </source>
</evidence>
<dbReference type="SUPFAM" id="SSF48498">
    <property type="entry name" value="Tetracyclin repressor-like, C-terminal domain"/>
    <property type="match status" value="1"/>
</dbReference>
<evidence type="ECO:0000256" key="3">
    <source>
        <dbReference type="ARBA" id="ARBA00023163"/>
    </source>
</evidence>
<dbReference type="EMBL" id="SNXZ01000004">
    <property type="protein sequence ID" value="TDP96634.1"/>
    <property type="molecule type" value="Genomic_DNA"/>
</dbReference>
<gene>
    <name evidence="6" type="ORF">EV186_104622</name>
</gene>
<dbReference type="Proteomes" id="UP000295444">
    <property type="component" value="Unassembled WGS sequence"/>
</dbReference>
<feature type="DNA-binding region" description="H-T-H motif" evidence="4">
    <location>
        <begin position="35"/>
        <end position="54"/>
    </location>
</feature>
<evidence type="ECO:0000313" key="7">
    <source>
        <dbReference type="Proteomes" id="UP000295444"/>
    </source>
</evidence>
<dbReference type="InterPro" id="IPR025996">
    <property type="entry name" value="MT1864/Rv1816-like_C"/>
</dbReference>
<keyword evidence="2 4" id="KW-0238">DNA-binding</keyword>
<dbReference type="OrthoDB" id="4641396at2"/>
<evidence type="ECO:0000313" key="6">
    <source>
        <dbReference type="EMBL" id="TDP96634.1"/>
    </source>
</evidence>
<organism evidence="6 7">
    <name type="scientific">Labedaea rhizosphaerae</name>
    <dbReference type="NCBI Taxonomy" id="598644"/>
    <lineage>
        <taxon>Bacteria</taxon>
        <taxon>Bacillati</taxon>
        <taxon>Actinomycetota</taxon>
        <taxon>Actinomycetes</taxon>
        <taxon>Pseudonocardiales</taxon>
        <taxon>Pseudonocardiaceae</taxon>
        <taxon>Labedaea</taxon>
    </lineage>
</organism>
<reference evidence="6 7" key="1">
    <citation type="submission" date="2019-03" db="EMBL/GenBank/DDBJ databases">
        <title>Genomic Encyclopedia of Type Strains, Phase IV (KMG-IV): sequencing the most valuable type-strain genomes for metagenomic binning, comparative biology and taxonomic classification.</title>
        <authorList>
            <person name="Goeker M."/>
        </authorList>
    </citation>
    <scope>NUCLEOTIDE SEQUENCE [LARGE SCALE GENOMIC DNA]</scope>
    <source>
        <strain evidence="6 7">DSM 45361</strain>
    </source>
</reference>
<dbReference type="PANTHER" id="PTHR30055:SF234">
    <property type="entry name" value="HTH-TYPE TRANSCRIPTIONAL REGULATOR BETI"/>
    <property type="match status" value="1"/>
</dbReference>
<keyword evidence="7" id="KW-1185">Reference proteome</keyword>
<dbReference type="SUPFAM" id="SSF46689">
    <property type="entry name" value="Homeodomain-like"/>
    <property type="match status" value="1"/>
</dbReference>
<dbReference type="RefSeq" id="WP_133851958.1">
    <property type="nucleotide sequence ID" value="NZ_SNXZ01000004.1"/>
</dbReference>
<dbReference type="InterPro" id="IPR001647">
    <property type="entry name" value="HTH_TetR"/>
</dbReference>
<dbReference type="AlphaFoldDB" id="A0A4R6SAQ3"/>